<evidence type="ECO:0000259" key="11">
    <source>
        <dbReference type="Pfam" id="PF06333"/>
    </source>
</evidence>
<feature type="compositionally biased region" description="Polar residues" evidence="10">
    <location>
        <begin position="1956"/>
        <end position="1966"/>
    </location>
</feature>
<feature type="region of interest" description="Disordered" evidence="10">
    <location>
        <begin position="1914"/>
        <end position="1966"/>
    </location>
</feature>
<feature type="compositionally biased region" description="Polar residues" evidence="10">
    <location>
        <begin position="698"/>
        <end position="716"/>
    </location>
</feature>
<dbReference type="PANTHER" id="PTHR48249">
    <property type="entry name" value="MEDIATOR OF RNA POLYMERASE II TRANSCRIPTION SUBUNIT 13"/>
    <property type="match status" value="1"/>
</dbReference>
<keyword evidence="5 9" id="KW-0805">Transcription regulation</keyword>
<feature type="compositionally biased region" description="Polar residues" evidence="10">
    <location>
        <begin position="1443"/>
        <end position="1459"/>
    </location>
</feature>
<feature type="compositionally biased region" description="Polar residues" evidence="10">
    <location>
        <begin position="950"/>
        <end position="965"/>
    </location>
</feature>
<proteinExistence type="inferred from homology"/>
<dbReference type="InterPro" id="IPR041285">
    <property type="entry name" value="MID_MedPIWI"/>
</dbReference>
<feature type="compositionally biased region" description="Basic and acidic residues" evidence="10">
    <location>
        <begin position="718"/>
        <end position="727"/>
    </location>
</feature>
<evidence type="ECO:0000256" key="3">
    <source>
        <dbReference type="ARBA" id="ARBA00019618"/>
    </source>
</evidence>
<evidence type="ECO:0000313" key="14">
    <source>
        <dbReference type="Proteomes" id="UP000826195"/>
    </source>
</evidence>
<evidence type="ECO:0000313" key="13">
    <source>
        <dbReference type="EMBL" id="KAH0561464.1"/>
    </source>
</evidence>
<name>A0AAV7J111_COTGL</name>
<feature type="region of interest" description="Disordered" evidence="10">
    <location>
        <begin position="595"/>
        <end position="732"/>
    </location>
</feature>
<comment type="function">
    <text evidence="9">Component of the Mediator complex, a coactivator involved in regulated transcription of nearly all RNA polymerase II-dependent genes. Mediator functions as a bridge to convey information from gene-specific regulatory proteins to the basal RNA polymerase II transcription machinery. Mediator is recruited to promoters by direct interactions with regulatory proteins and serves as a scaffold for the assembly of a functional preinitiation complex with RNA polymerase II and the general transcription factors.</text>
</comment>
<sequence>TDLCGIKWRKFVWGEMAGGSVGTPLEDPVLSSFSRCLANDILCVWRRVAATPAATGTGAIFDMGIAPSPAPPPLSLSAAKELWIFWYGEEPDLSGLVSPELIGSQSEQGSWESGLSYECRSLLFKALHNLIERCLLSRDFVRLGKWFVQPYDGFEKHHCNSSHLSFSFAFFVHGDSTVCASVDVRQHPAVRYLTRACLQRTQASQTDAKVILAPYGLAGTLTGQSSRIDSQFLDEWKHFYPINNNNIEPGLPPLVEVLVGGVRMRYPSCYVLVTDMDDVPIELPPSPPYSPAAANYDYLNYIQGESKPSTEMPERVWAECILGSSSLSTSKTNESSVELGTWTFIDPTQKSSCMCSKSISTRNNDAPNTPPDGPPSYSRGPPTGGDCPPVPSVGSPSSPAPSPLPTPHSEPASVPPSVDPTMPTLSPQPPPSHPNAAPSLLHGSKASACCNSSNSNNNNNNNSNNNNNNNNNNSSSSNNNSSSNNSNTSSNTVNSSNSISNNNTNNSQVVNMITENTLKRPILSSREYEGALLEDEPPLSWLYDYSTQEAWLNHPVKRFKPSSPVTSLHQRASNLYAITNSPINHPQITKFEIKQEPGVMMGDCTGSGERRNGDREGEDTERLREEGERNRNDPYEFDVAGDDDNGSGDHGVVGADGLRRPRDEPPNSGSLFTSEGLQVSYKDLDQIFDNSDPDTSSDETNLNQLQVQTPPGSNKSGGMHEETRLDITKQSNRGVGVLRPEEVVKMFPTPPSLEHPVPSPCQMNDAAIDQTELSASQRSHRHAPDIYPNMGSPPEEPITDWSYVFKPPTVFKLVGSSKYAPLTNLPSQFLPPITLPSHCVYRPSWQCNSTNNSNSNNSSDKNSPHSASSSKSADNTQDQQEQSQNQDQPQTLQPPQPPSQPSLPPPQQHQQLAIAHQACPSSPNPNNVTNHYRTAAGRPPPPPYDQPSPATSTSSYLNKNINSIDADTPGPIRAPESNSLVVNILLGDTVLNIFRDHNFDSCSLCVCNYGQKVVGNIKGADAVYLAGAWANSSALFQDEEQLRCNCGFSAVVYRRLATQAGLFYEDELEIAGIAEDPSEKKKNSLLAVVSGGESKPGSEEIDVITPSVLELVREQCAIIQSSASSFNNNHQNLVPSLNTLEFNDGNEVSLIALEQGKLIENNAVERTAKSVGVHRWAFIKARGPQCNGDILRMMRTLQPLLQDAVQKKCTTRMWEAPYTVTGPLTWRQFHRLAGRGTEDRCEPQPIPALVVGYDRDWLSLSPYALSYWEKLLLEPYAGPRDVAYVVLAPDSEPVINKVKYFFRELSTTYEICQLGKHTPITKACRDGIIRVSKSSSQKWSKQPLIDDWFKLLGDNQLGEQLRLYAQVCSNRLAPYLTQVIQDRSLLDPDSNNKQQSQHSHHHQQSQSQSPSVPPSESMPTTPDGTAITVKAEPVGDSEAAPSETPSSNTTPNANSTMGNVTPAIPPSSPSNSIAGNATSAMNPAINIKTEPGTSSNMSAGAMNAANSSAPSSSTGSTTSTTSTTATIGPDEEEVEPPSIVVYIVEPFSVGGPENSDRRRLAILALLRAYSAAINAMPENLRSNINVQLISLESIIELGRARERRKIQDEMRSLALNVFLQGRRLLNHNSTVKSLTGFGTAAAADIFLKNKNELNKAPYRLYTPAYVLAPLRSKSEAPESFGIAGPEECAVMYLSYCLSEDQSRLLAVATDDRGEIFETAAINIDVPNRKRRKRVSARRIGLQKLMDFIVGVMSQGVQPWRLVVGRVGRIGHGELKSWGWLLSRKALLKASKQLKELCKQCALLYPSAAPCVLSACLVSLEPDSTLRLMADQFTPDSRFSQASVNCQLSTPQDVTCTHILVFPTSATTQSSQTAFQEQHINGPELGDDELFSALNDDMNEGMEGMGDLGDIFNAWPEQSAGGGQSPCNSPHRPESPLGGDGGAFGMGNHDGPGSPFPCSSTPKTANADQAEDVTNLHLQPLALGYLVSTAPIGRMPSWFWSTCPHLEGVCPAFLKNALHLHSPAIQQNSDDILQQHSALTAHPLDSQYTTDVLRYVLEGYNALSWLAVDANTKDRLSCLPVHVQALMQLYHTAAALV</sequence>
<feature type="compositionally biased region" description="Low complexity" evidence="10">
    <location>
        <begin position="451"/>
        <end position="506"/>
    </location>
</feature>
<feature type="compositionally biased region" description="Acidic residues" evidence="10">
    <location>
        <begin position="635"/>
        <end position="646"/>
    </location>
</feature>
<gene>
    <name evidence="13" type="ORF">KQX54_016964</name>
</gene>
<dbReference type="Pfam" id="PF06333">
    <property type="entry name" value="Med13_C"/>
    <property type="match status" value="1"/>
</dbReference>
<feature type="region of interest" description="Disordered" evidence="10">
    <location>
        <begin position="355"/>
        <end position="506"/>
    </location>
</feature>
<dbReference type="EMBL" id="JAHXZJ010000374">
    <property type="protein sequence ID" value="KAH0561464.1"/>
    <property type="molecule type" value="Genomic_DNA"/>
</dbReference>
<feature type="compositionally biased region" description="Pro residues" evidence="10">
    <location>
        <begin position="398"/>
        <end position="418"/>
    </location>
</feature>
<comment type="subunit">
    <text evidence="9">Component of the Mediator complex.</text>
</comment>
<comment type="similarity">
    <text evidence="2 9">Belongs to the Mediator complex subunit 13 family.</text>
</comment>
<dbReference type="Pfam" id="PF18296">
    <property type="entry name" value="MID_MedPIWI"/>
    <property type="match status" value="1"/>
</dbReference>
<keyword evidence="7 9" id="KW-0804">Transcription</keyword>
<keyword evidence="6 9" id="KW-0010">Activator</keyword>
<keyword evidence="4 9" id="KW-0678">Repressor</keyword>
<keyword evidence="8 9" id="KW-0539">Nucleus</keyword>
<dbReference type="InterPro" id="IPR051139">
    <property type="entry name" value="Mediator_complx_sub13"/>
</dbReference>
<feature type="compositionally biased region" description="Pro residues" evidence="10">
    <location>
        <begin position="892"/>
        <end position="907"/>
    </location>
</feature>
<feature type="compositionally biased region" description="Gly residues" evidence="10">
    <location>
        <begin position="1937"/>
        <end position="1949"/>
    </location>
</feature>
<reference evidence="13 14" key="1">
    <citation type="journal article" date="2021" name="J. Hered.">
        <title>A chromosome-level genome assembly of the parasitoid wasp, Cotesia glomerata (Hymenoptera: Braconidae).</title>
        <authorList>
            <person name="Pinto B.J."/>
            <person name="Weis J.J."/>
            <person name="Gamble T."/>
            <person name="Ode P.J."/>
            <person name="Paul R."/>
            <person name="Zaspel J.M."/>
        </authorList>
    </citation>
    <scope>NUCLEOTIDE SEQUENCE [LARGE SCALE GENOMIC DNA]</scope>
    <source>
        <strain evidence="13">CgM1</strain>
    </source>
</reference>
<feature type="region of interest" description="Disordered" evidence="10">
    <location>
        <begin position="1386"/>
        <end position="1533"/>
    </location>
</feature>
<evidence type="ECO:0000256" key="1">
    <source>
        <dbReference type="ARBA" id="ARBA00004123"/>
    </source>
</evidence>
<feature type="compositionally biased region" description="Polar residues" evidence="10">
    <location>
        <begin position="667"/>
        <end position="677"/>
    </location>
</feature>
<dbReference type="GO" id="GO:0003713">
    <property type="term" value="F:transcription coactivator activity"/>
    <property type="evidence" value="ECO:0007669"/>
    <property type="project" value="TreeGrafter"/>
</dbReference>
<comment type="caution">
    <text evidence="13">The sequence shown here is derived from an EMBL/GenBank/DDBJ whole genome shotgun (WGS) entry which is preliminary data.</text>
</comment>
<feature type="compositionally biased region" description="Polar residues" evidence="10">
    <location>
        <begin position="355"/>
        <end position="367"/>
    </location>
</feature>
<feature type="domain" description="Mediator complex subunit Med13 C-terminal" evidence="11">
    <location>
        <begin position="1661"/>
        <end position="2085"/>
    </location>
</feature>
<accession>A0AAV7J111</accession>
<evidence type="ECO:0000256" key="2">
    <source>
        <dbReference type="ARBA" id="ARBA00009354"/>
    </source>
</evidence>
<evidence type="ECO:0000256" key="8">
    <source>
        <dbReference type="ARBA" id="ARBA00023242"/>
    </source>
</evidence>
<dbReference type="GO" id="GO:0045944">
    <property type="term" value="P:positive regulation of transcription by RNA polymerase II"/>
    <property type="evidence" value="ECO:0007669"/>
    <property type="project" value="TreeGrafter"/>
</dbReference>
<feature type="region of interest" description="Disordered" evidence="10">
    <location>
        <begin position="850"/>
        <end position="972"/>
    </location>
</feature>
<dbReference type="InterPro" id="IPR009401">
    <property type="entry name" value="Med13_C"/>
</dbReference>
<evidence type="ECO:0000256" key="7">
    <source>
        <dbReference type="ARBA" id="ARBA00023163"/>
    </source>
</evidence>
<protein>
    <recommendedName>
        <fullName evidence="3 9">Mediator of RNA polymerase II transcription subunit 13</fullName>
    </recommendedName>
</protein>
<evidence type="ECO:0000256" key="9">
    <source>
        <dbReference type="RuleBase" id="RU364134"/>
    </source>
</evidence>
<evidence type="ECO:0000256" key="6">
    <source>
        <dbReference type="ARBA" id="ARBA00023159"/>
    </source>
</evidence>
<feature type="compositionally biased region" description="Low complexity" evidence="10">
    <location>
        <begin position="850"/>
        <end position="891"/>
    </location>
</feature>
<dbReference type="Proteomes" id="UP000826195">
    <property type="component" value="Unassembled WGS sequence"/>
</dbReference>
<evidence type="ECO:0000256" key="4">
    <source>
        <dbReference type="ARBA" id="ARBA00022491"/>
    </source>
</evidence>
<organism evidence="13 14">
    <name type="scientific">Cotesia glomerata</name>
    <name type="common">Lepidopteran parasitic wasp</name>
    <name type="synonym">Apanteles glomeratus</name>
    <dbReference type="NCBI Taxonomy" id="32391"/>
    <lineage>
        <taxon>Eukaryota</taxon>
        <taxon>Metazoa</taxon>
        <taxon>Ecdysozoa</taxon>
        <taxon>Arthropoda</taxon>
        <taxon>Hexapoda</taxon>
        <taxon>Insecta</taxon>
        <taxon>Pterygota</taxon>
        <taxon>Neoptera</taxon>
        <taxon>Endopterygota</taxon>
        <taxon>Hymenoptera</taxon>
        <taxon>Apocrita</taxon>
        <taxon>Ichneumonoidea</taxon>
        <taxon>Braconidae</taxon>
        <taxon>Microgastrinae</taxon>
        <taxon>Cotesia</taxon>
    </lineage>
</organism>
<comment type="subcellular location">
    <subcellularLocation>
        <location evidence="1 9">Nucleus</location>
    </subcellularLocation>
</comment>
<feature type="domain" description="MID" evidence="12">
    <location>
        <begin position="1280"/>
        <end position="1623"/>
    </location>
</feature>
<feature type="non-terminal residue" evidence="13">
    <location>
        <position position="1"/>
    </location>
</feature>
<keyword evidence="14" id="KW-1185">Reference proteome</keyword>
<feature type="compositionally biased region" description="Low complexity" evidence="10">
    <location>
        <begin position="1493"/>
        <end position="1526"/>
    </location>
</feature>
<evidence type="ECO:0000259" key="12">
    <source>
        <dbReference type="Pfam" id="PF18296"/>
    </source>
</evidence>
<evidence type="ECO:0000256" key="5">
    <source>
        <dbReference type="ARBA" id="ARBA00023015"/>
    </source>
</evidence>
<dbReference type="PANTHER" id="PTHR48249:SF3">
    <property type="entry name" value="MEDIATOR OF RNA POLYMERASE II TRANSCRIPTION SUBUNIT 13"/>
    <property type="match status" value="1"/>
</dbReference>
<feature type="compositionally biased region" description="Polar residues" evidence="10">
    <location>
        <begin position="919"/>
        <end position="932"/>
    </location>
</feature>
<evidence type="ECO:0000256" key="10">
    <source>
        <dbReference type="SAM" id="MobiDB-lite"/>
    </source>
</evidence>
<dbReference type="GO" id="GO:0016592">
    <property type="term" value="C:mediator complex"/>
    <property type="evidence" value="ECO:0007669"/>
    <property type="project" value="InterPro"/>
</dbReference>
<feature type="compositionally biased region" description="Basic and acidic residues" evidence="10">
    <location>
        <begin position="608"/>
        <end position="634"/>
    </location>
</feature>